<dbReference type="Proteomes" id="UP001620626">
    <property type="component" value="Unassembled WGS sequence"/>
</dbReference>
<evidence type="ECO:0000313" key="1">
    <source>
        <dbReference type="EMBL" id="KAL3072236.1"/>
    </source>
</evidence>
<evidence type="ECO:0000313" key="2">
    <source>
        <dbReference type="Proteomes" id="UP001620626"/>
    </source>
</evidence>
<name>A0ABD2I490_9BILA</name>
<comment type="caution">
    <text evidence="1">The sequence shown here is derived from an EMBL/GenBank/DDBJ whole genome shotgun (WGS) entry which is preliminary data.</text>
</comment>
<dbReference type="EMBL" id="JBICBT010001337">
    <property type="protein sequence ID" value="KAL3072236.1"/>
    <property type="molecule type" value="Genomic_DNA"/>
</dbReference>
<evidence type="ECO:0008006" key="3">
    <source>
        <dbReference type="Google" id="ProtNLM"/>
    </source>
</evidence>
<accession>A0ABD2I490</accession>
<reference evidence="1 2" key="1">
    <citation type="submission" date="2024-10" db="EMBL/GenBank/DDBJ databases">
        <authorList>
            <person name="Kim D."/>
        </authorList>
    </citation>
    <scope>NUCLEOTIDE SEQUENCE [LARGE SCALE GENOMIC DNA]</scope>
    <source>
        <strain evidence="1">BH-2024</strain>
    </source>
</reference>
<proteinExistence type="predicted"/>
<gene>
    <name evidence="1" type="ORF">niasHT_035497</name>
</gene>
<keyword evidence="2" id="KW-1185">Reference proteome</keyword>
<organism evidence="1 2">
    <name type="scientific">Heterodera trifolii</name>
    <dbReference type="NCBI Taxonomy" id="157864"/>
    <lineage>
        <taxon>Eukaryota</taxon>
        <taxon>Metazoa</taxon>
        <taxon>Ecdysozoa</taxon>
        <taxon>Nematoda</taxon>
        <taxon>Chromadorea</taxon>
        <taxon>Rhabditida</taxon>
        <taxon>Tylenchina</taxon>
        <taxon>Tylenchomorpha</taxon>
        <taxon>Tylenchoidea</taxon>
        <taxon>Heteroderidae</taxon>
        <taxon>Heteroderinae</taxon>
        <taxon>Heterodera</taxon>
    </lineage>
</organism>
<dbReference type="AlphaFoldDB" id="A0ABD2I490"/>
<protein>
    <recommendedName>
        <fullName evidence="3">Retrotransposon gag domain-containing protein</fullName>
    </recommendedName>
</protein>
<sequence length="170" mass="19096">MTYFYNISLGLASLTISSEEHAQLPTNQEENGENNQIQEECEIMISDPFLGGISPLEGYDGNPSVSFSRWVARFEDMLNLYPQYTETQKLSRLRILLKGQARAEFEAMEPPPTNLSVALGHLKSKFENDNTRSIARQAMASCRQAPGERVYEFANRLSEAVRTALAGENE</sequence>